<dbReference type="GO" id="GO:0120539">
    <property type="term" value="F:4-hydroxy-3-methoxy-5-polyprenylbenzoate decarboxylase activity"/>
    <property type="evidence" value="ECO:0007669"/>
    <property type="project" value="UniProtKB-EC"/>
</dbReference>
<feature type="binding site" evidence="6">
    <location>
        <position position="136"/>
    </location>
    <ligand>
        <name>Zn(2+)</name>
        <dbReference type="ChEBI" id="CHEBI:29105"/>
    </ligand>
</feature>
<comment type="pathway">
    <text evidence="6">Cofactor biosynthesis; ubiquinone biosynthesis.</text>
</comment>
<reference evidence="8" key="1">
    <citation type="submission" date="2022-11" db="UniProtKB">
        <authorList>
            <consortium name="WormBaseParasite"/>
        </authorList>
    </citation>
    <scope>IDENTIFICATION</scope>
</reference>
<keyword evidence="6" id="KW-0479">Metal-binding</keyword>
<keyword evidence="7" id="KW-1185">Reference proteome</keyword>
<proteinExistence type="inferred from homology"/>
<feature type="binding site" evidence="6">
    <location>
        <position position="148"/>
    </location>
    <ligand>
        <name>Zn(2+)</name>
        <dbReference type="ChEBI" id="CHEBI:29105"/>
    </ligand>
</feature>
<comment type="catalytic activity">
    <reaction evidence="6">
        <text>a 4-hydroxy-3-methoxy-5-(all-trans-polyprenyl)benzoate + H(+) = a 2-methoxy-6-(all-trans-polyprenyl)phenol + CO2</text>
        <dbReference type="Rhea" id="RHEA:81179"/>
        <dbReference type="Rhea" id="RHEA-COMP:9551"/>
        <dbReference type="Rhea" id="RHEA-COMP:10931"/>
        <dbReference type="ChEBI" id="CHEBI:15378"/>
        <dbReference type="ChEBI" id="CHEBI:16526"/>
        <dbReference type="ChEBI" id="CHEBI:62731"/>
        <dbReference type="ChEBI" id="CHEBI:84443"/>
        <dbReference type="EC" id="4.1.1.130"/>
    </reaction>
</comment>
<dbReference type="HAMAP" id="MF_03111">
    <property type="entry name" value="Coq4"/>
    <property type="match status" value="1"/>
</dbReference>
<dbReference type="WBParaSite" id="PSAMB.scaffold3464size18187.g21568.t1">
    <property type="protein sequence ID" value="PSAMB.scaffold3464size18187.g21568.t1"/>
    <property type="gene ID" value="PSAMB.scaffold3464size18187.g21568"/>
</dbReference>
<dbReference type="Proteomes" id="UP000887566">
    <property type="component" value="Unplaced"/>
</dbReference>
<comment type="subunit">
    <text evidence="6">Component of a multi-subunit COQ enzyme complex.</text>
</comment>
<comment type="subcellular location">
    <subcellularLocation>
        <location evidence="6">Mitochondrion inner membrane</location>
        <topology evidence="6">Peripheral membrane protein</topology>
        <orientation evidence="6">Matrix side</orientation>
    </subcellularLocation>
</comment>
<dbReference type="AlphaFoldDB" id="A0A914W996"/>
<comment type="cofactor">
    <cofactor evidence="6">
        <name>Zn(2+)</name>
        <dbReference type="ChEBI" id="CHEBI:29105"/>
    </cofactor>
</comment>
<keyword evidence="5 6" id="KW-0456">Lyase</keyword>
<feature type="binding site" evidence="6">
    <location>
        <position position="133"/>
    </location>
    <ligand>
        <name>Zn(2+)</name>
        <dbReference type="ChEBI" id="CHEBI:29105"/>
    </ligand>
</feature>
<evidence type="ECO:0000313" key="8">
    <source>
        <dbReference type="WBParaSite" id="PSAMB.scaffold3464size18187.g21568.t1"/>
    </source>
</evidence>
<evidence type="ECO:0000256" key="1">
    <source>
        <dbReference type="ARBA" id="ARBA00022688"/>
    </source>
</evidence>
<keyword evidence="2 6" id="KW-0999">Mitochondrion inner membrane</keyword>
<comment type="similarity">
    <text evidence="6">Belongs to the COQ4 family.</text>
</comment>
<evidence type="ECO:0000256" key="3">
    <source>
        <dbReference type="ARBA" id="ARBA00023128"/>
    </source>
</evidence>
<keyword evidence="1 6" id="KW-0831">Ubiquinone biosynthesis</keyword>
<name>A0A914W996_9BILA</name>
<evidence type="ECO:0000256" key="2">
    <source>
        <dbReference type="ARBA" id="ARBA00022792"/>
    </source>
</evidence>
<dbReference type="PANTHER" id="PTHR12922">
    <property type="entry name" value="UBIQUINONE BIOSYNTHESIS PROTEIN"/>
    <property type="match status" value="1"/>
</dbReference>
<dbReference type="Pfam" id="PF05019">
    <property type="entry name" value="Coq4"/>
    <property type="match status" value="1"/>
</dbReference>
<sequence>MAHRLYPTHIPTSPLQKLLLAGGSALMAIARPQRGDMVATMGETTAIRPVLQRLYDNMARDEGGQRLLLERPRITNTSVDRKYLRSLEEGTFGREYERFLSSLETSPDARPPVQFIDDADLVYVMQRYRETHDFTHVVLGMPTTMLGEVTVKWFEGIQFGLPMCVSGGVFGTLRLGPKHRQRFFSTYMPWVIKQGVNGRFFLSVEWEKHWETPLKQLRRQLNLDPPPTENS</sequence>
<evidence type="ECO:0000256" key="5">
    <source>
        <dbReference type="ARBA" id="ARBA00023239"/>
    </source>
</evidence>
<organism evidence="7 8">
    <name type="scientific">Plectus sambesii</name>
    <dbReference type="NCBI Taxonomy" id="2011161"/>
    <lineage>
        <taxon>Eukaryota</taxon>
        <taxon>Metazoa</taxon>
        <taxon>Ecdysozoa</taxon>
        <taxon>Nematoda</taxon>
        <taxon>Chromadorea</taxon>
        <taxon>Plectida</taxon>
        <taxon>Plectina</taxon>
        <taxon>Plectoidea</taxon>
        <taxon>Plectidae</taxon>
        <taxon>Plectus</taxon>
    </lineage>
</organism>
<keyword evidence="6" id="KW-0862">Zinc</keyword>
<protein>
    <recommendedName>
        <fullName evidence="6">Ubiquinone biosynthesis protein COQ4 homolog, mitochondrial</fullName>
    </recommendedName>
    <alternativeName>
        <fullName evidence="6">4-hydroxy-3-methoxy-5-polyprenylbenzoate decarboxylase</fullName>
        <ecNumber evidence="6">4.1.1.130</ecNumber>
    </alternativeName>
    <alternativeName>
        <fullName evidence="6">Coenzyme Q biosynthesis protein 4 homolog</fullName>
    </alternativeName>
</protein>
<evidence type="ECO:0000256" key="4">
    <source>
        <dbReference type="ARBA" id="ARBA00023136"/>
    </source>
</evidence>
<evidence type="ECO:0000313" key="7">
    <source>
        <dbReference type="Proteomes" id="UP000887566"/>
    </source>
</evidence>
<keyword evidence="4 6" id="KW-0472">Membrane</keyword>
<evidence type="ECO:0000256" key="6">
    <source>
        <dbReference type="HAMAP-Rule" id="MF_03111"/>
    </source>
</evidence>
<feature type="binding site" evidence="6">
    <location>
        <position position="132"/>
    </location>
    <ligand>
        <name>Zn(2+)</name>
        <dbReference type="ChEBI" id="CHEBI:29105"/>
    </ligand>
</feature>
<dbReference type="GO" id="GO:0031314">
    <property type="term" value="C:extrinsic component of mitochondrial inner membrane"/>
    <property type="evidence" value="ECO:0007669"/>
    <property type="project" value="UniProtKB-UniRule"/>
</dbReference>
<keyword evidence="3 6" id="KW-0496">Mitochondrion</keyword>
<dbReference type="InterPro" id="IPR027540">
    <property type="entry name" value="Coq4_euk"/>
</dbReference>
<accession>A0A914W996</accession>
<dbReference type="EC" id="4.1.1.130" evidence="6"/>
<dbReference type="InterPro" id="IPR007715">
    <property type="entry name" value="Coq4"/>
</dbReference>
<dbReference type="GO" id="GO:0008270">
    <property type="term" value="F:zinc ion binding"/>
    <property type="evidence" value="ECO:0007669"/>
    <property type="project" value="UniProtKB-UniRule"/>
</dbReference>
<comment type="function">
    <text evidence="6">Lyase that catalyzes the C1-decarboxylation of 4-hydroxy-3-methoxy-5-(all-trans-polyprenyl)benzoic acid into 2-methoxy-6-(all-trans-polyprenyl)phenol during ubiquinone biosynthesis.</text>
</comment>
<dbReference type="PANTHER" id="PTHR12922:SF7">
    <property type="entry name" value="UBIQUINONE BIOSYNTHESIS PROTEIN COQ4 HOMOLOG, MITOCHONDRIAL"/>
    <property type="match status" value="1"/>
</dbReference>